<dbReference type="InterPro" id="IPR036465">
    <property type="entry name" value="vWFA_dom_sf"/>
</dbReference>
<sequence>MFARLTAFFACLFLSAAAIAQDGKTVDIELVLLADATGSIDDAEIRFQREGYARAITDPSVIAAITSGIHARIAVTYVEWGSAESQEVVVGWTVVDGEASANRFAAALLEPPRRAFGRNAIGAALLFGKALIDGNDIQGVKRVIDLSADSANNWNGPSIEDAREIVVSSGIVINGLAVLCRHCSGRPAAYNLEDAFAARIIGGPGSFVITADNRTTFAEAVRRKLILEIAGEPGTDKLAKVQNEGRE</sequence>
<proteinExistence type="predicted"/>
<dbReference type="Pfam" id="PF06707">
    <property type="entry name" value="DUF1194"/>
    <property type="match status" value="1"/>
</dbReference>
<evidence type="ECO:0000256" key="1">
    <source>
        <dbReference type="SAM" id="SignalP"/>
    </source>
</evidence>
<dbReference type="AlphaFoldDB" id="A0A7X3LU27"/>
<gene>
    <name evidence="2" type="ORF">GR183_09395</name>
</gene>
<dbReference type="SUPFAM" id="SSF53300">
    <property type="entry name" value="vWA-like"/>
    <property type="match status" value="1"/>
</dbReference>
<name>A0A7X3LU27_9HYPH</name>
<feature type="signal peptide" evidence="1">
    <location>
        <begin position="1"/>
        <end position="20"/>
    </location>
</feature>
<evidence type="ECO:0000313" key="3">
    <source>
        <dbReference type="Proteomes" id="UP000433101"/>
    </source>
</evidence>
<organism evidence="2 3">
    <name type="scientific">Stappia sediminis</name>
    <dbReference type="NCBI Taxonomy" id="2692190"/>
    <lineage>
        <taxon>Bacteria</taxon>
        <taxon>Pseudomonadati</taxon>
        <taxon>Pseudomonadota</taxon>
        <taxon>Alphaproteobacteria</taxon>
        <taxon>Hyphomicrobiales</taxon>
        <taxon>Stappiaceae</taxon>
        <taxon>Stappia</taxon>
    </lineage>
</organism>
<keyword evidence="1" id="KW-0732">Signal</keyword>
<evidence type="ECO:0000313" key="2">
    <source>
        <dbReference type="EMBL" id="MXN65121.1"/>
    </source>
</evidence>
<protein>
    <submittedName>
        <fullName evidence="2">DUF1194 domain-containing protein</fullName>
    </submittedName>
</protein>
<keyword evidence="3" id="KW-1185">Reference proteome</keyword>
<accession>A0A7X3LU27</accession>
<dbReference type="EMBL" id="WUMV01000003">
    <property type="protein sequence ID" value="MXN65121.1"/>
    <property type="molecule type" value="Genomic_DNA"/>
</dbReference>
<reference evidence="2 3" key="1">
    <citation type="submission" date="2019-12" db="EMBL/GenBank/DDBJ databases">
        <authorList>
            <person name="Li M."/>
        </authorList>
    </citation>
    <scope>NUCLEOTIDE SEQUENCE [LARGE SCALE GENOMIC DNA]</scope>
    <source>
        <strain evidence="2 3">GBMRC 2046</strain>
    </source>
</reference>
<comment type="caution">
    <text evidence="2">The sequence shown here is derived from an EMBL/GenBank/DDBJ whole genome shotgun (WGS) entry which is preliminary data.</text>
</comment>
<dbReference type="Proteomes" id="UP000433101">
    <property type="component" value="Unassembled WGS sequence"/>
</dbReference>
<dbReference type="InterPro" id="IPR010607">
    <property type="entry name" value="DUF1194"/>
</dbReference>
<feature type="chain" id="PRO_5031014120" evidence="1">
    <location>
        <begin position="21"/>
        <end position="247"/>
    </location>
</feature>